<feature type="transmembrane region" description="Helical" evidence="1">
    <location>
        <begin position="301"/>
        <end position="320"/>
    </location>
</feature>
<dbReference type="EMBL" id="JBJHZX010000001">
    <property type="protein sequence ID" value="MFL0194075.1"/>
    <property type="molecule type" value="Genomic_DNA"/>
</dbReference>
<evidence type="ECO:0000313" key="3">
    <source>
        <dbReference type="Proteomes" id="UP001623660"/>
    </source>
</evidence>
<feature type="transmembrane region" description="Helical" evidence="1">
    <location>
        <begin position="97"/>
        <end position="118"/>
    </location>
</feature>
<keyword evidence="1" id="KW-0812">Transmembrane</keyword>
<evidence type="ECO:0008006" key="4">
    <source>
        <dbReference type="Google" id="ProtNLM"/>
    </source>
</evidence>
<name>A0ABW8SDQ2_9CLOT</name>
<evidence type="ECO:0000313" key="2">
    <source>
        <dbReference type="EMBL" id="MFL0194075.1"/>
    </source>
</evidence>
<feature type="transmembrane region" description="Helical" evidence="1">
    <location>
        <begin position="232"/>
        <end position="254"/>
    </location>
</feature>
<keyword evidence="1" id="KW-1133">Transmembrane helix</keyword>
<feature type="transmembrane region" description="Helical" evidence="1">
    <location>
        <begin position="274"/>
        <end position="295"/>
    </location>
</feature>
<comment type="caution">
    <text evidence="2">The sequence shown here is derived from an EMBL/GenBank/DDBJ whole genome shotgun (WGS) entry which is preliminary data.</text>
</comment>
<accession>A0ABW8SDQ2</accession>
<sequence length="336" mass="39298">MKKYLNRALIYKEWKVTYWILTPLILFSSKAFMISLLINQAKVQDELAYRIFFQMGISNYITIILVILMSYIMMNVDRKDSARDLISYMPFNIKQRMVSRIAVGEFVIFLSCLMGFIINTIMYEGNIGHLGKEIRFEYITFYLIISFLVYTIIYILFVYVQCLCKNEIFGVVLAAAILNLPVFMGELLYYFLRVRFYRFTYQLNSLTIRHYLSLPLNSKIINNKEYITGYKFVPSIIKLIIILAVICMLFILFIKRVKFGEGMMLKTSPKKEKVFKVFSSISIGIFAAKGLSGLLHRQEPLSIYAILVNIIFIIAVYFAYSQINKVIKLSNYMRGE</sequence>
<keyword evidence="1" id="KW-0472">Membrane</keyword>
<protein>
    <recommendedName>
        <fullName evidence="4">ABC transporter permease</fullName>
    </recommendedName>
</protein>
<evidence type="ECO:0000256" key="1">
    <source>
        <dbReference type="SAM" id="Phobius"/>
    </source>
</evidence>
<dbReference type="Proteomes" id="UP001623660">
    <property type="component" value="Unassembled WGS sequence"/>
</dbReference>
<proteinExistence type="predicted"/>
<feature type="transmembrane region" description="Helical" evidence="1">
    <location>
        <begin position="57"/>
        <end position="76"/>
    </location>
</feature>
<gene>
    <name evidence="2" type="ORF">ACJDU8_00500</name>
</gene>
<feature type="transmembrane region" description="Helical" evidence="1">
    <location>
        <begin position="138"/>
        <end position="159"/>
    </location>
</feature>
<feature type="transmembrane region" description="Helical" evidence="1">
    <location>
        <begin position="171"/>
        <end position="192"/>
    </location>
</feature>
<feature type="transmembrane region" description="Helical" evidence="1">
    <location>
        <begin position="16"/>
        <end position="37"/>
    </location>
</feature>
<organism evidence="2 3">
    <name type="scientific">Candidatus Clostridium eludens</name>
    <dbReference type="NCBI Taxonomy" id="3381663"/>
    <lineage>
        <taxon>Bacteria</taxon>
        <taxon>Bacillati</taxon>
        <taxon>Bacillota</taxon>
        <taxon>Clostridia</taxon>
        <taxon>Eubacteriales</taxon>
        <taxon>Clostridiaceae</taxon>
        <taxon>Clostridium</taxon>
    </lineage>
</organism>
<keyword evidence="3" id="KW-1185">Reference proteome</keyword>
<dbReference type="RefSeq" id="WP_406790197.1">
    <property type="nucleotide sequence ID" value="NZ_JBJHZX010000001.1"/>
</dbReference>
<reference evidence="2 3" key="1">
    <citation type="submission" date="2024-11" db="EMBL/GenBank/DDBJ databases">
        <authorList>
            <person name="Heng Y.C."/>
            <person name="Lim A.C.H."/>
            <person name="Lee J.K.Y."/>
            <person name="Kittelmann S."/>
        </authorList>
    </citation>
    <scope>NUCLEOTIDE SEQUENCE [LARGE SCALE GENOMIC DNA]</scope>
    <source>
        <strain evidence="2 3">WILCCON 0269</strain>
    </source>
</reference>